<dbReference type="EMBL" id="KU563958">
    <property type="protein sequence ID" value="AMP44706.1"/>
    <property type="molecule type" value="mRNA"/>
</dbReference>
<evidence type="ECO:0000313" key="2">
    <source>
        <dbReference type="EMBL" id="AMP44706.1"/>
    </source>
</evidence>
<keyword evidence="1" id="KW-0732">Signal</keyword>
<reference evidence="2" key="1">
    <citation type="submission" date="2015-12" db="EMBL/GenBank/DDBJ databases">
        <title>High throughput identification of novel conotoxins from the Chinese tubular cone snail Conus betulinus by multitranscriptome sequencing.</title>
        <authorList>
            <person name="Ruan Z."/>
            <person name="Peng C."/>
            <person name="Shi Q."/>
            <person name="Yao G."/>
            <person name="Gao B.-M."/>
        </authorList>
    </citation>
    <scope>NUCLEOTIDE SEQUENCE</scope>
</reference>
<feature type="signal peptide" evidence="1">
    <location>
        <begin position="1"/>
        <end position="27"/>
    </location>
</feature>
<sequence length="75" mass="8113">MSLSLARSAVVMLVLLLAFDNFADVQPKQTTRGASSFSDLLSKGYRIVTCPGNPCEGPSDCTRCSCKFDVCMEMV</sequence>
<feature type="chain" id="PRO_5007493359" evidence="1">
    <location>
        <begin position="28"/>
        <end position="75"/>
    </location>
</feature>
<name>A0A142C1K5_CONBE</name>
<accession>A0A142C1K5</accession>
<protein>
    <submittedName>
        <fullName evidence="2">Conotoxin</fullName>
    </submittedName>
</protein>
<evidence type="ECO:0000256" key="1">
    <source>
        <dbReference type="SAM" id="SignalP"/>
    </source>
</evidence>
<dbReference type="AlphaFoldDB" id="A0A142C1K5"/>
<proteinExistence type="evidence at transcript level"/>
<organism evidence="2">
    <name type="scientific">Conus betulinus</name>
    <name type="common">Beech cone</name>
    <dbReference type="NCBI Taxonomy" id="89764"/>
    <lineage>
        <taxon>Eukaryota</taxon>
        <taxon>Metazoa</taxon>
        <taxon>Spiralia</taxon>
        <taxon>Lophotrochozoa</taxon>
        <taxon>Mollusca</taxon>
        <taxon>Gastropoda</taxon>
        <taxon>Caenogastropoda</taxon>
        <taxon>Neogastropoda</taxon>
        <taxon>Conoidea</taxon>
        <taxon>Conidae</taxon>
        <taxon>Conus</taxon>
        <taxon>Dendroconus</taxon>
    </lineage>
</organism>